<name>A0A9D5U7M5_9CELL</name>
<keyword evidence="2" id="KW-0472">Membrane</keyword>
<dbReference type="Proteomes" id="UP000822993">
    <property type="component" value="Unassembled WGS sequence"/>
</dbReference>
<dbReference type="InterPro" id="IPR025645">
    <property type="entry name" value="DUF4349"/>
</dbReference>
<feature type="compositionally biased region" description="Low complexity" evidence="1">
    <location>
        <begin position="286"/>
        <end position="305"/>
    </location>
</feature>
<evidence type="ECO:0000313" key="5">
    <source>
        <dbReference type="EMBL" id="MBE7700009.1"/>
    </source>
</evidence>
<feature type="transmembrane region" description="Helical" evidence="2">
    <location>
        <begin position="243"/>
        <end position="276"/>
    </location>
</feature>
<feature type="signal peptide" evidence="3">
    <location>
        <begin position="1"/>
        <end position="27"/>
    </location>
</feature>
<keyword evidence="2" id="KW-0812">Transmembrane</keyword>
<keyword evidence="2" id="KW-1133">Transmembrane helix</keyword>
<evidence type="ECO:0000256" key="2">
    <source>
        <dbReference type="SAM" id="Phobius"/>
    </source>
</evidence>
<feature type="chain" id="PRO_5038825714" evidence="3">
    <location>
        <begin position="28"/>
        <end position="330"/>
    </location>
</feature>
<evidence type="ECO:0000259" key="4">
    <source>
        <dbReference type="Pfam" id="PF14257"/>
    </source>
</evidence>
<dbReference type="Pfam" id="PF14257">
    <property type="entry name" value="DUF4349"/>
    <property type="match status" value="1"/>
</dbReference>
<dbReference type="RefSeq" id="WP_193719296.1">
    <property type="nucleotide sequence ID" value="NZ_JACSPN010000006.1"/>
</dbReference>
<evidence type="ECO:0000256" key="3">
    <source>
        <dbReference type="SAM" id="SignalP"/>
    </source>
</evidence>
<comment type="caution">
    <text evidence="5">The sequence shown here is derived from an EMBL/GenBank/DDBJ whole genome shotgun (WGS) entry which is preliminary data.</text>
</comment>
<organism evidence="5 6">
    <name type="scientific">Oerskovia douganii</name>
    <dbReference type="NCBI Taxonomy" id="2762210"/>
    <lineage>
        <taxon>Bacteria</taxon>
        <taxon>Bacillati</taxon>
        <taxon>Actinomycetota</taxon>
        <taxon>Actinomycetes</taxon>
        <taxon>Micrococcales</taxon>
        <taxon>Cellulomonadaceae</taxon>
        <taxon>Oerskovia</taxon>
    </lineage>
</organism>
<reference evidence="5 6" key="1">
    <citation type="submission" date="2020-08" db="EMBL/GenBank/DDBJ databases">
        <title>A Genomic Blueprint of the Chicken Gut Microbiome.</title>
        <authorList>
            <person name="Gilroy R."/>
            <person name="Ravi A."/>
            <person name="Getino M."/>
            <person name="Pursley I."/>
            <person name="Horton D.L."/>
            <person name="Alikhan N.-F."/>
            <person name="Baker D."/>
            <person name="Gharbi K."/>
            <person name="Hall N."/>
            <person name="Watson M."/>
            <person name="Adriaenssens E.M."/>
            <person name="Foster-Nyarko E."/>
            <person name="Jarju S."/>
            <person name="Secka A."/>
            <person name="Antonio M."/>
            <person name="Oren A."/>
            <person name="Chaudhuri R."/>
            <person name="La Ragione R.M."/>
            <person name="Hildebrand F."/>
            <person name="Pallen M.J."/>
        </authorList>
    </citation>
    <scope>NUCLEOTIDE SEQUENCE [LARGE SCALE GENOMIC DNA]</scope>
    <source>
        <strain evidence="5 6">Sa1BUA8</strain>
    </source>
</reference>
<feature type="region of interest" description="Disordered" evidence="1">
    <location>
        <begin position="286"/>
        <end position="330"/>
    </location>
</feature>
<evidence type="ECO:0000313" key="6">
    <source>
        <dbReference type="Proteomes" id="UP000822993"/>
    </source>
</evidence>
<evidence type="ECO:0000256" key="1">
    <source>
        <dbReference type="SAM" id="MobiDB-lite"/>
    </source>
</evidence>
<dbReference type="EMBL" id="JACSPN010000006">
    <property type="protein sequence ID" value="MBE7700009.1"/>
    <property type="molecule type" value="Genomic_DNA"/>
</dbReference>
<dbReference type="PROSITE" id="PS51257">
    <property type="entry name" value="PROKAR_LIPOPROTEIN"/>
    <property type="match status" value="1"/>
</dbReference>
<keyword evidence="6" id="KW-1185">Reference proteome</keyword>
<proteinExistence type="predicted"/>
<feature type="domain" description="DUF4349" evidence="4">
    <location>
        <begin position="70"/>
        <end position="277"/>
    </location>
</feature>
<protein>
    <submittedName>
        <fullName evidence="5">DUF4349 domain-containing protein</fullName>
    </submittedName>
</protein>
<keyword evidence="3" id="KW-0732">Signal</keyword>
<dbReference type="AlphaFoldDB" id="A0A9D5U7M5"/>
<sequence length="330" mass="32891">MRSSPRTPTIVAIALLGSLLLAGCSSTDGEAEVSDAAGSADRASLAIEAEDSAAGASGLQVGSSAPGEDREIITTGALTVVAADPRAAVQSISELVEAAGGRVESRAERVGEDERAVGSLTVRVPADKVTATVDALDGIGEVRDVSLDAEDVTATAIDLDARIQALGTSVGRLQTLMAEASTTADLLAAEKELTVRQAELESLQSQRASISDKVDMSTLTIEVLSQAPAAQIRPGGFLGGLSAGWGALLVALNAVVVAAGALLPWLVAATLVLLVVRAVLRVLRPGSSGAPRSGPGSPPSSDGPAGPDGPGDDSGPQETAPLVGSGGRRG</sequence>
<gene>
    <name evidence="5" type="ORF">H9623_06765</name>
</gene>
<accession>A0A9D5U7M5</accession>